<dbReference type="RefSeq" id="WP_100254766.1">
    <property type="nucleotide sequence ID" value="NZ_CP024870.1"/>
</dbReference>
<keyword evidence="3" id="KW-1185">Reference proteome</keyword>
<gene>
    <name evidence="2" type="ORF">SCLAR_v1c09220</name>
</gene>
<sequence length="184" mass="21290">MLNTLAEKENLTPSELCQLAVMFDALESGKKISYNQLEPSGYNWVTENDLFKIKTLMKSIKYDPSWEVEVPITIDDKCENFGELKAFAEQNAFEGISLGGVIDAYDPNSKTVWEFKNVDKITETMIYQLLIYGFILKSNGTIVEKLKLFNLRTKKAYTINFKNYKELKSSLIKIMNFKINHKMR</sequence>
<dbReference type="Proteomes" id="UP000231179">
    <property type="component" value="Chromosome"/>
</dbReference>
<evidence type="ECO:0000259" key="1">
    <source>
        <dbReference type="Pfam" id="PF01930"/>
    </source>
</evidence>
<dbReference type="EMBL" id="CP024870">
    <property type="protein sequence ID" value="ATX71228.1"/>
    <property type="molecule type" value="Genomic_DNA"/>
</dbReference>
<feature type="domain" description="DUF83" evidence="1">
    <location>
        <begin position="99"/>
        <end position="180"/>
    </location>
</feature>
<proteinExistence type="predicted"/>
<dbReference type="Pfam" id="PF01930">
    <property type="entry name" value="Cas_Cas4"/>
    <property type="match status" value="1"/>
</dbReference>
<accession>A0A2K8KHR4</accession>
<protein>
    <recommendedName>
        <fullName evidence="1">DUF83 domain-containing protein</fullName>
    </recommendedName>
</protein>
<reference evidence="2 3" key="1">
    <citation type="submission" date="2017-11" db="EMBL/GenBank/DDBJ databases">
        <title>Complete genome sequence of Spiroplasma clarkii CN-5 (DSM 19994).</title>
        <authorList>
            <person name="Tsai Y.-M."/>
            <person name="Chang A."/>
            <person name="Lo W.-S."/>
            <person name="Kuo C.-H."/>
        </authorList>
    </citation>
    <scope>NUCLEOTIDE SEQUENCE [LARGE SCALE GENOMIC DNA]</scope>
    <source>
        <strain evidence="2 3">CN-5</strain>
    </source>
</reference>
<dbReference type="AlphaFoldDB" id="A0A2K8KHR4"/>
<dbReference type="InterPro" id="IPR022765">
    <property type="entry name" value="Dna2/Cas4_DUF83"/>
</dbReference>
<organism evidence="2 3">
    <name type="scientific">Spiroplasma clarkii</name>
    <dbReference type="NCBI Taxonomy" id="2139"/>
    <lineage>
        <taxon>Bacteria</taxon>
        <taxon>Bacillati</taxon>
        <taxon>Mycoplasmatota</taxon>
        <taxon>Mollicutes</taxon>
        <taxon>Entomoplasmatales</taxon>
        <taxon>Spiroplasmataceae</taxon>
        <taxon>Spiroplasma</taxon>
    </lineage>
</organism>
<evidence type="ECO:0000313" key="3">
    <source>
        <dbReference type="Proteomes" id="UP000231179"/>
    </source>
</evidence>
<name>A0A2K8KHR4_9MOLU</name>
<evidence type="ECO:0000313" key="2">
    <source>
        <dbReference type="EMBL" id="ATX71228.1"/>
    </source>
</evidence>